<evidence type="ECO:0000256" key="12">
    <source>
        <dbReference type="RuleBase" id="RU362085"/>
    </source>
</evidence>
<dbReference type="InterPro" id="IPR027417">
    <property type="entry name" value="P-loop_NTPase"/>
</dbReference>
<evidence type="ECO:0000259" key="13">
    <source>
        <dbReference type="PROSITE" id="PS51199"/>
    </source>
</evidence>
<proteinExistence type="inferred from homology"/>
<dbReference type="InterPro" id="IPR016136">
    <property type="entry name" value="DNA_helicase_N/primase_C"/>
</dbReference>
<evidence type="ECO:0000256" key="8">
    <source>
        <dbReference type="ARBA" id="ARBA00023125"/>
    </source>
</evidence>
<keyword evidence="8 12" id="KW-0238">DNA-binding</keyword>
<evidence type="ECO:0000256" key="3">
    <source>
        <dbReference type="ARBA" id="ARBA00022705"/>
    </source>
</evidence>
<dbReference type="Pfam" id="PF03796">
    <property type="entry name" value="DnaB_C"/>
    <property type="match status" value="1"/>
</dbReference>
<keyword evidence="4 12" id="KW-0547">Nucleotide-binding</keyword>
<dbReference type="PANTHER" id="PTHR30153">
    <property type="entry name" value="REPLICATIVE DNA HELICASE DNAB"/>
    <property type="match status" value="1"/>
</dbReference>
<evidence type="ECO:0000256" key="2">
    <source>
        <dbReference type="ARBA" id="ARBA00022515"/>
    </source>
</evidence>
<name>A0ABX0Q857_9GAMM</name>
<dbReference type="SUPFAM" id="SSF48024">
    <property type="entry name" value="N-terminal domain of DnaB helicase"/>
    <property type="match status" value="1"/>
</dbReference>
<feature type="domain" description="SF4 helicase" evidence="13">
    <location>
        <begin position="182"/>
        <end position="460"/>
    </location>
</feature>
<evidence type="ECO:0000313" key="15">
    <source>
        <dbReference type="Proteomes" id="UP001429601"/>
    </source>
</evidence>
<dbReference type="InterPro" id="IPR007694">
    <property type="entry name" value="DNA_helicase_DnaB-like_C"/>
</dbReference>
<dbReference type="Pfam" id="PF00772">
    <property type="entry name" value="DnaB"/>
    <property type="match status" value="1"/>
</dbReference>
<keyword evidence="5 12" id="KW-0378">Hydrolase</keyword>
<evidence type="ECO:0000256" key="1">
    <source>
        <dbReference type="ARBA" id="ARBA00008428"/>
    </source>
</evidence>
<reference evidence="14 15" key="1">
    <citation type="journal article" date="2011" name="Curr. Microbiol.">
        <title>Luteibacter jiangsuensis sp. nov.: a methamidophos-degrading bacterium isolated from a methamidophos-manufacturing factory.</title>
        <authorList>
            <person name="Wang L."/>
            <person name="Wang G.L."/>
            <person name="Li S.P."/>
            <person name="Jiang J.D."/>
        </authorList>
    </citation>
    <scope>NUCLEOTIDE SEQUENCE [LARGE SCALE GENOMIC DNA]</scope>
    <source>
        <strain evidence="14 15">CGMCC 1.10133</strain>
    </source>
</reference>
<evidence type="ECO:0000313" key="14">
    <source>
        <dbReference type="EMBL" id="NID06630.1"/>
    </source>
</evidence>
<dbReference type="GO" id="GO:0003678">
    <property type="term" value="F:DNA helicase activity"/>
    <property type="evidence" value="ECO:0007669"/>
    <property type="project" value="UniProtKB-EC"/>
</dbReference>
<dbReference type="CDD" id="cd00984">
    <property type="entry name" value="DnaB_C"/>
    <property type="match status" value="1"/>
</dbReference>
<dbReference type="NCBIfam" id="TIGR00665">
    <property type="entry name" value="DnaB"/>
    <property type="match status" value="1"/>
</dbReference>
<evidence type="ECO:0000256" key="9">
    <source>
        <dbReference type="ARBA" id="ARBA00023235"/>
    </source>
</evidence>
<comment type="caution">
    <text evidence="14">The sequence shown here is derived from an EMBL/GenBank/DDBJ whole genome shotgun (WGS) entry which is preliminary data.</text>
</comment>
<keyword evidence="7 12" id="KW-0067">ATP-binding</keyword>
<sequence length="464" mass="51393">MSSFRSEAATMGLRIPPHSTEAEQAVLGGLMLAPGALDKVSGRITADDFYRRDHRLIFKAMLGLANRGDPCDAITLGEWFERNGFVEVEPTYLMELANSTPSAANIGAYAAIVRDHSTRRRVIDTATRLVEQAFAANDDTGELIDSGITELMGMQHVESSSEFTLKQALSMAYEAAEQVKKLGGQIPGVSTGLSDLDDVLGGLHDSDLIVIGARPAMGKTALLLNLALAAYRGPVQFDENGNPFRTPLPGGLISTEQPVVQIGARLLSLEGGVKASRLRNGAHDESDLERLFFAVRRLQDRQLMINDRATVTITDVQRQARRWKQEHNIGVLWVDYIQRIRGSDRRARKHEQVAEVAAGLKDIARELDIPVVALAQVSREVEKRVKDLRPNMGDLSDSSEIEKEADQILMLYRDEVYHPDTPDKGLAEILIEKNRHGPTGLVRAQWIPETMKFSDWRPGRDWDA</sequence>
<dbReference type="PANTHER" id="PTHR30153:SF2">
    <property type="entry name" value="REPLICATIVE DNA HELICASE"/>
    <property type="match status" value="1"/>
</dbReference>
<keyword evidence="2 12" id="KW-0639">Primosome</keyword>
<comment type="function">
    <text evidence="12">The main replicative DNA helicase, it participates in initiation and elongation during chromosome replication. Travels ahead of the DNA replisome, separating dsDNA into templates for DNA synthesis. A processive ATP-dependent 5'-3' DNA helicase it has DNA-dependent ATPase activity.</text>
</comment>
<evidence type="ECO:0000256" key="6">
    <source>
        <dbReference type="ARBA" id="ARBA00022806"/>
    </source>
</evidence>
<dbReference type="InterPro" id="IPR036185">
    <property type="entry name" value="DNA_heli_DnaB-like_N_sf"/>
</dbReference>
<evidence type="ECO:0000256" key="5">
    <source>
        <dbReference type="ARBA" id="ARBA00022801"/>
    </source>
</evidence>
<accession>A0ABX0Q857</accession>
<comment type="similarity">
    <text evidence="1 12">Belongs to the helicase family. DnaB subfamily.</text>
</comment>
<dbReference type="InterPro" id="IPR007692">
    <property type="entry name" value="DNA_helicase_DnaB"/>
</dbReference>
<evidence type="ECO:0000256" key="11">
    <source>
        <dbReference type="NCBIfam" id="TIGR00665"/>
    </source>
</evidence>
<keyword evidence="6 12" id="KW-0347">Helicase</keyword>
<dbReference type="InterPro" id="IPR007693">
    <property type="entry name" value="DNA_helicase_DnaB-like_N"/>
</dbReference>
<keyword evidence="3 12" id="KW-0235">DNA replication</keyword>
<dbReference type="PROSITE" id="PS51199">
    <property type="entry name" value="SF4_HELICASE"/>
    <property type="match status" value="1"/>
</dbReference>
<dbReference type="GO" id="GO:0016787">
    <property type="term" value="F:hydrolase activity"/>
    <property type="evidence" value="ECO:0007669"/>
    <property type="project" value="UniProtKB-KW"/>
</dbReference>
<protein>
    <recommendedName>
        <fullName evidence="11 12">Replicative DNA helicase</fullName>
        <ecNumber evidence="11 12">5.6.2.3</ecNumber>
    </recommendedName>
</protein>
<evidence type="ECO:0000256" key="7">
    <source>
        <dbReference type="ARBA" id="ARBA00022840"/>
    </source>
</evidence>
<dbReference type="Proteomes" id="UP001429601">
    <property type="component" value="Unassembled WGS sequence"/>
</dbReference>
<gene>
    <name evidence="14" type="primary">dnaB</name>
    <name evidence="14" type="ORF">HBF26_17175</name>
</gene>
<comment type="catalytic activity">
    <reaction evidence="10 12">
        <text>ATP + H2O = ADP + phosphate + H(+)</text>
        <dbReference type="Rhea" id="RHEA:13065"/>
        <dbReference type="ChEBI" id="CHEBI:15377"/>
        <dbReference type="ChEBI" id="CHEBI:15378"/>
        <dbReference type="ChEBI" id="CHEBI:30616"/>
        <dbReference type="ChEBI" id="CHEBI:43474"/>
        <dbReference type="ChEBI" id="CHEBI:456216"/>
        <dbReference type="EC" id="5.6.2.3"/>
    </reaction>
</comment>
<organism evidence="14 15">
    <name type="scientific">Luteibacter jiangsuensis</name>
    <dbReference type="NCBI Taxonomy" id="637577"/>
    <lineage>
        <taxon>Bacteria</taxon>
        <taxon>Pseudomonadati</taxon>
        <taxon>Pseudomonadota</taxon>
        <taxon>Gammaproteobacteria</taxon>
        <taxon>Lysobacterales</taxon>
        <taxon>Rhodanobacteraceae</taxon>
        <taxon>Luteibacter</taxon>
    </lineage>
</organism>
<dbReference type="EC" id="5.6.2.3" evidence="11 12"/>
<dbReference type="EMBL" id="JAAQQR010000010">
    <property type="protein sequence ID" value="NID06630.1"/>
    <property type="molecule type" value="Genomic_DNA"/>
</dbReference>
<keyword evidence="15" id="KW-1185">Reference proteome</keyword>
<evidence type="ECO:0000256" key="4">
    <source>
        <dbReference type="ARBA" id="ARBA00022741"/>
    </source>
</evidence>
<dbReference type="Gene3D" id="1.10.860.10">
    <property type="entry name" value="DNAb Helicase, Chain A"/>
    <property type="match status" value="1"/>
</dbReference>
<keyword evidence="9" id="KW-0413">Isomerase</keyword>
<dbReference type="SUPFAM" id="SSF52540">
    <property type="entry name" value="P-loop containing nucleoside triphosphate hydrolases"/>
    <property type="match status" value="1"/>
</dbReference>
<dbReference type="RefSeq" id="WP_167129201.1">
    <property type="nucleotide sequence ID" value="NZ_JAAQQR010000010.1"/>
</dbReference>
<dbReference type="Gene3D" id="3.40.50.300">
    <property type="entry name" value="P-loop containing nucleotide triphosphate hydrolases"/>
    <property type="match status" value="1"/>
</dbReference>
<evidence type="ECO:0000256" key="10">
    <source>
        <dbReference type="ARBA" id="ARBA00048954"/>
    </source>
</evidence>